<dbReference type="AlphaFoldDB" id="A0A0B7B995"/>
<dbReference type="EMBL" id="HACG01042021">
    <property type="protein sequence ID" value="CEK88886.1"/>
    <property type="molecule type" value="Transcribed_RNA"/>
</dbReference>
<sequence>MGTVDKERKRSMQAVAEKILKPLLKVNILKTKEGKILIRSLKLEKIDFETRKNNYCFESQICNRPCFMQILVIVDIGRIMAHPLEI</sequence>
<gene>
    <name evidence="1" type="primary">ORF167649</name>
</gene>
<name>A0A0B7B995_9EUPU</name>
<protein>
    <submittedName>
        <fullName evidence="1">Uncharacterized protein</fullName>
    </submittedName>
</protein>
<reference evidence="1" key="1">
    <citation type="submission" date="2014-12" db="EMBL/GenBank/DDBJ databases">
        <title>Insight into the proteome of Arion vulgaris.</title>
        <authorList>
            <person name="Aradska J."/>
            <person name="Bulat T."/>
            <person name="Smidak R."/>
            <person name="Sarate P."/>
            <person name="Gangsoo J."/>
            <person name="Sialana F."/>
            <person name="Bilban M."/>
            <person name="Lubec G."/>
        </authorList>
    </citation>
    <scope>NUCLEOTIDE SEQUENCE</scope>
    <source>
        <tissue evidence="1">Skin</tissue>
    </source>
</reference>
<accession>A0A0B7B995</accession>
<evidence type="ECO:0000313" key="1">
    <source>
        <dbReference type="EMBL" id="CEK88886.1"/>
    </source>
</evidence>
<organism evidence="1">
    <name type="scientific">Arion vulgaris</name>
    <dbReference type="NCBI Taxonomy" id="1028688"/>
    <lineage>
        <taxon>Eukaryota</taxon>
        <taxon>Metazoa</taxon>
        <taxon>Spiralia</taxon>
        <taxon>Lophotrochozoa</taxon>
        <taxon>Mollusca</taxon>
        <taxon>Gastropoda</taxon>
        <taxon>Heterobranchia</taxon>
        <taxon>Euthyneura</taxon>
        <taxon>Panpulmonata</taxon>
        <taxon>Eupulmonata</taxon>
        <taxon>Stylommatophora</taxon>
        <taxon>Helicina</taxon>
        <taxon>Arionoidea</taxon>
        <taxon>Arionidae</taxon>
        <taxon>Arion</taxon>
    </lineage>
</organism>
<proteinExistence type="predicted"/>